<sequence>MGSTTKPTFIDVTTTILPVFCRLVNLSRHTSFVYSTVSDHRELSSSIYFSITVSCLSDGISLSSFAAVPMTSVSEALRRFYLHYALFALSGFLSLLSVLRLSGICLLFLLPVTDFFCTARYDVLVGHVGVLGHGRELSYSHPACSPDGLVLVPVDSTLLAPAHADQVGSPSKDANSHCTLAAGD</sequence>
<gene>
    <name evidence="2" type="ORF">BaRGS_00002802</name>
</gene>
<feature type="transmembrane region" description="Helical" evidence="1">
    <location>
        <begin position="80"/>
        <end position="110"/>
    </location>
</feature>
<evidence type="ECO:0000313" key="2">
    <source>
        <dbReference type="EMBL" id="KAK7506080.1"/>
    </source>
</evidence>
<keyword evidence="1" id="KW-0472">Membrane</keyword>
<proteinExistence type="predicted"/>
<evidence type="ECO:0000313" key="3">
    <source>
        <dbReference type="Proteomes" id="UP001519460"/>
    </source>
</evidence>
<keyword evidence="1" id="KW-1133">Transmembrane helix</keyword>
<dbReference type="AlphaFoldDB" id="A0ABD0M2U7"/>
<keyword evidence="1" id="KW-0812">Transmembrane</keyword>
<comment type="caution">
    <text evidence="2">The sequence shown here is derived from an EMBL/GenBank/DDBJ whole genome shotgun (WGS) entry which is preliminary data.</text>
</comment>
<keyword evidence="3" id="KW-1185">Reference proteome</keyword>
<accession>A0ABD0M2U7</accession>
<dbReference type="EMBL" id="JACVVK020000008">
    <property type="protein sequence ID" value="KAK7506080.1"/>
    <property type="molecule type" value="Genomic_DNA"/>
</dbReference>
<evidence type="ECO:0000256" key="1">
    <source>
        <dbReference type="SAM" id="Phobius"/>
    </source>
</evidence>
<protein>
    <submittedName>
        <fullName evidence="2">Uncharacterized protein</fullName>
    </submittedName>
</protein>
<dbReference type="Proteomes" id="UP001519460">
    <property type="component" value="Unassembled WGS sequence"/>
</dbReference>
<name>A0ABD0M2U7_9CAEN</name>
<reference evidence="2 3" key="1">
    <citation type="journal article" date="2023" name="Sci. Data">
        <title>Genome assembly of the Korean intertidal mud-creeper Batillaria attramentaria.</title>
        <authorList>
            <person name="Patra A.K."/>
            <person name="Ho P.T."/>
            <person name="Jun S."/>
            <person name="Lee S.J."/>
            <person name="Kim Y."/>
            <person name="Won Y.J."/>
        </authorList>
    </citation>
    <scope>NUCLEOTIDE SEQUENCE [LARGE SCALE GENOMIC DNA]</scope>
    <source>
        <strain evidence="2">Wonlab-2016</strain>
    </source>
</reference>
<organism evidence="2 3">
    <name type="scientific">Batillaria attramentaria</name>
    <dbReference type="NCBI Taxonomy" id="370345"/>
    <lineage>
        <taxon>Eukaryota</taxon>
        <taxon>Metazoa</taxon>
        <taxon>Spiralia</taxon>
        <taxon>Lophotrochozoa</taxon>
        <taxon>Mollusca</taxon>
        <taxon>Gastropoda</taxon>
        <taxon>Caenogastropoda</taxon>
        <taxon>Sorbeoconcha</taxon>
        <taxon>Cerithioidea</taxon>
        <taxon>Batillariidae</taxon>
        <taxon>Batillaria</taxon>
    </lineage>
</organism>